<dbReference type="PANTHER" id="PTHR21256">
    <property type="entry name" value="HISTIDINOL DEHYDROGENASE HDH"/>
    <property type="match status" value="1"/>
</dbReference>
<comment type="cofactor">
    <cofactor evidence="1">
        <name>Zn(2+)</name>
        <dbReference type="ChEBI" id="CHEBI:29105"/>
    </cofactor>
</comment>
<accession>A0A8H7ZNB6</accession>
<evidence type="ECO:0000256" key="3">
    <source>
        <dbReference type="ARBA" id="ARBA00012965"/>
    </source>
</evidence>
<dbReference type="Gene3D" id="1.20.5.1300">
    <property type="match status" value="1"/>
</dbReference>
<evidence type="ECO:0000256" key="8">
    <source>
        <dbReference type="ARBA" id="ARBA00023027"/>
    </source>
</evidence>
<feature type="region of interest" description="Disordered" evidence="11">
    <location>
        <begin position="85"/>
        <end position="110"/>
    </location>
</feature>
<dbReference type="GO" id="GO:0051287">
    <property type="term" value="F:NAD binding"/>
    <property type="evidence" value="ECO:0007669"/>
    <property type="project" value="InterPro"/>
</dbReference>
<evidence type="ECO:0000256" key="11">
    <source>
        <dbReference type="SAM" id="MobiDB-lite"/>
    </source>
</evidence>
<dbReference type="AlphaFoldDB" id="A0A8H7ZNB6"/>
<evidence type="ECO:0000256" key="10">
    <source>
        <dbReference type="ARBA" id="ARBA00049489"/>
    </source>
</evidence>
<evidence type="ECO:0000256" key="2">
    <source>
        <dbReference type="ARBA" id="ARBA00004940"/>
    </source>
</evidence>
<dbReference type="PANTHER" id="PTHR21256:SF2">
    <property type="entry name" value="HISTIDINE BIOSYNTHESIS TRIFUNCTIONAL PROTEIN"/>
    <property type="match status" value="1"/>
</dbReference>
<organism evidence="12 13">
    <name type="scientific">Olpidium bornovanus</name>
    <dbReference type="NCBI Taxonomy" id="278681"/>
    <lineage>
        <taxon>Eukaryota</taxon>
        <taxon>Fungi</taxon>
        <taxon>Fungi incertae sedis</taxon>
        <taxon>Olpidiomycota</taxon>
        <taxon>Olpidiomycotina</taxon>
        <taxon>Olpidiomycetes</taxon>
        <taxon>Olpidiales</taxon>
        <taxon>Olpidiaceae</taxon>
        <taxon>Olpidium</taxon>
    </lineage>
</organism>
<evidence type="ECO:0000256" key="6">
    <source>
        <dbReference type="ARBA" id="ARBA00022833"/>
    </source>
</evidence>
<keyword evidence="5" id="KW-0479">Metal-binding</keyword>
<dbReference type="FunFam" id="1.20.5.1300:FF:000002">
    <property type="entry name" value="Histidinol dehydrogenase, chloroplastic"/>
    <property type="match status" value="1"/>
</dbReference>
<dbReference type="GO" id="GO:0000105">
    <property type="term" value="P:L-histidine biosynthetic process"/>
    <property type="evidence" value="ECO:0007669"/>
    <property type="project" value="UniProtKB-KW"/>
</dbReference>
<dbReference type="EMBL" id="JAEFCI010012001">
    <property type="protein sequence ID" value="KAG5456271.1"/>
    <property type="molecule type" value="Genomic_DNA"/>
</dbReference>
<evidence type="ECO:0000256" key="1">
    <source>
        <dbReference type="ARBA" id="ARBA00001947"/>
    </source>
</evidence>
<proteinExistence type="predicted"/>
<comment type="catalytic activity">
    <reaction evidence="10">
        <text>L-histidinol + 2 NAD(+) + H2O = L-histidine + 2 NADH + 3 H(+)</text>
        <dbReference type="Rhea" id="RHEA:20641"/>
        <dbReference type="ChEBI" id="CHEBI:15377"/>
        <dbReference type="ChEBI" id="CHEBI:15378"/>
        <dbReference type="ChEBI" id="CHEBI:57540"/>
        <dbReference type="ChEBI" id="CHEBI:57595"/>
        <dbReference type="ChEBI" id="CHEBI:57699"/>
        <dbReference type="ChEBI" id="CHEBI:57945"/>
        <dbReference type="EC" id="1.1.1.23"/>
    </reaction>
</comment>
<evidence type="ECO:0000256" key="7">
    <source>
        <dbReference type="ARBA" id="ARBA00023002"/>
    </source>
</evidence>
<comment type="caution">
    <text evidence="12">The sequence shown here is derived from an EMBL/GenBank/DDBJ whole genome shotgun (WGS) entry which is preliminary data.</text>
</comment>
<dbReference type="GO" id="GO:0046872">
    <property type="term" value="F:metal ion binding"/>
    <property type="evidence" value="ECO:0007669"/>
    <property type="project" value="UniProtKB-KW"/>
</dbReference>
<name>A0A8H7ZNB6_9FUNG</name>
<comment type="pathway">
    <text evidence="2">Amino-acid biosynthesis; L-histidine biosynthesis; L-histidine from 5-phospho-alpha-D-ribose 1-diphosphate: step 9/9.</text>
</comment>
<keyword evidence="7" id="KW-0560">Oxidoreductase</keyword>
<evidence type="ECO:0000256" key="5">
    <source>
        <dbReference type="ARBA" id="ARBA00022723"/>
    </source>
</evidence>
<protein>
    <recommendedName>
        <fullName evidence="3">histidinol dehydrogenase</fullName>
        <ecNumber evidence="3">1.1.1.23</ecNumber>
    </recommendedName>
</protein>
<dbReference type="Pfam" id="PF00815">
    <property type="entry name" value="Histidinol_dh"/>
    <property type="match status" value="1"/>
</dbReference>
<dbReference type="InterPro" id="IPR012131">
    <property type="entry name" value="Hstdl_DH"/>
</dbReference>
<keyword evidence="9" id="KW-0368">Histidine biosynthesis</keyword>
<evidence type="ECO:0000313" key="12">
    <source>
        <dbReference type="EMBL" id="KAG5456271.1"/>
    </source>
</evidence>
<keyword evidence="13" id="KW-1185">Reference proteome</keyword>
<evidence type="ECO:0000256" key="4">
    <source>
        <dbReference type="ARBA" id="ARBA00022605"/>
    </source>
</evidence>
<dbReference type="Proteomes" id="UP000673691">
    <property type="component" value="Unassembled WGS sequence"/>
</dbReference>
<keyword evidence="4" id="KW-0028">Amino-acid biosynthesis</keyword>
<sequence length="360" mass="39772">MYSGVNTASFQKHITAQRLTRDGLDAIAEAVMTLAEVEGLEAHRNAVAVRLRDIRNDGFAAAPSYEDARDGGAARTKARLCHGFREAQPATPSTSPSAALRRRSASLPRRCHADARSNLARAKIIRAFPSPTHLNPGLRLSPHIRISPPNRIAKRAARAKPCASPAAAPGPQTHRRLFSLEARSSCRSGTLIFLGYPEAEGVTEFTGVKNLRVGYGHPTLVVTDARKLLRTPVTLRGAWKRLRAHPPTRRHSPPRFRSSPLSFFTTTTYHPPQTTGPGSRRHALTLFFFASLLSFVSQKEHHEFPVAWFENPGNFAGWNGGGCRHSRSENDKHEACHPRDLAAHAMPWFHSPAEFSYKQD</sequence>
<keyword evidence="6" id="KW-0862">Zinc</keyword>
<keyword evidence="8" id="KW-0520">NAD</keyword>
<reference evidence="12 13" key="1">
    <citation type="journal article" name="Sci. Rep.">
        <title>Genome-scale phylogenetic analyses confirm Olpidium as the closest living zoosporic fungus to the non-flagellated, terrestrial fungi.</title>
        <authorList>
            <person name="Chang Y."/>
            <person name="Rochon D."/>
            <person name="Sekimoto S."/>
            <person name="Wang Y."/>
            <person name="Chovatia M."/>
            <person name="Sandor L."/>
            <person name="Salamov A."/>
            <person name="Grigoriev I.V."/>
            <person name="Stajich J.E."/>
            <person name="Spatafora J.W."/>
        </authorList>
    </citation>
    <scope>NUCLEOTIDE SEQUENCE [LARGE SCALE GENOMIC DNA]</scope>
    <source>
        <strain evidence="12">S191</strain>
    </source>
</reference>
<evidence type="ECO:0000313" key="13">
    <source>
        <dbReference type="Proteomes" id="UP000673691"/>
    </source>
</evidence>
<evidence type="ECO:0000256" key="9">
    <source>
        <dbReference type="ARBA" id="ARBA00023102"/>
    </source>
</evidence>
<dbReference type="GO" id="GO:0004399">
    <property type="term" value="F:histidinol dehydrogenase activity"/>
    <property type="evidence" value="ECO:0007669"/>
    <property type="project" value="UniProtKB-EC"/>
</dbReference>
<gene>
    <name evidence="12" type="ORF">BJ554DRAFT_4033</name>
</gene>
<dbReference type="OrthoDB" id="1703565at2759"/>
<dbReference type="EC" id="1.1.1.23" evidence="3"/>
<dbReference type="GO" id="GO:0005829">
    <property type="term" value="C:cytosol"/>
    <property type="evidence" value="ECO:0007669"/>
    <property type="project" value="TreeGrafter"/>
</dbReference>